<dbReference type="PANTHER" id="PTHR35004:SF8">
    <property type="entry name" value="TRANSPOSASE RV3428C-RELATED"/>
    <property type="match status" value="1"/>
</dbReference>
<evidence type="ECO:0000259" key="1">
    <source>
        <dbReference type="Pfam" id="PF22483"/>
    </source>
</evidence>
<sequence>CLRSVRSTTPYTNDLTPSDRSFISPADFNAQFADWLTKANARVVRTIRVAPVDRVDADRAAMLSLPPIPIHLGWRNSIRLARDYYVRLDTNDYSVDPTVIGRMVDVTADLERVKVRAEGRVVADHARVWARGTTVTDPTHVETAARLRKQFQQPRAAAVGDDLSRDLADYDRAFGLASEEAD</sequence>
<dbReference type="PANTHER" id="PTHR35004">
    <property type="entry name" value="TRANSPOSASE RV3428C-RELATED"/>
    <property type="match status" value="1"/>
</dbReference>
<dbReference type="Pfam" id="PF22483">
    <property type="entry name" value="Mu-transpos_C_2"/>
    <property type="match status" value="1"/>
</dbReference>
<proteinExistence type="predicted"/>
<evidence type="ECO:0000313" key="3">
    <source>
        <dbReference type="Proteomes" id="UP000309893"/>
    </source>
</evidence>
<gene>
    <name evidence="2" type="ORF">E5344_15085</name>
</gene>
<feature type="non-terminal residue" evidence="2">
    <location>
        <position position="1"/>
    </location>
</feature>
<protein>
    <recommendedName>
        <fullName evidence="1">Transposase for insertion sequence element IS21-like C-terminal domain-containing protein</fullName>
    </recommendedName>
</protein>
<evidence type="ECO:0000313" key="2">
    <source>
        <dbReference type="EMBL" id="TGY32514.1"/>
    </source>
</evidence>
<accession>A0A4S2CXR3</accession>
<dbReference type="InterPro" id="IPR054353">
    <property type="entry name" value="IstA-like_C"/>
</dbReference>
<dbReference type="EMBL" id="SRYO01000019">
    <property type="protein sequence ID" value="TGY32514.1"/>
    <property type="molecule type" value="Genomic_DNA"/>
</dbReference>
<dbReference type="Proteomes" id="UP000309893">
    <property type="component" value="Unassembled WGS sequence"/>
</dbReference>
<dbReference type="AlphaFoldDB" id="A0A4S2CXR3"/>
<reference evidence="2 3" key="1">
    <citation type="submission" date="2019-04" db="EMBL/GenBank/DDBJ databases">
        <title>Microbes associate with the intestines of laboratory mice.</title>
        <authorList>
            <person name="Navarre W."/>
            <person name="Wong E."/>
            <person name="Huang K."/>
            <person name="Tropini C."/>
            <person name="Ng K."/>
            <person name="Yu B."/>
        </authorList>
    </citation>
    <scope>NUCLEOTIDE SEQUENCE [LARGE SCALE GENOMIC DNA]</scope>
    <source>
        <strain evidence="2 3">NM46_B2-13</strain>
    </source>
</reference>
<comment type="caution">
    <text evidence="2">The sequence shown here is derived from an EMBL/GenBank/DDBJ whole genome shotgun (WGS) entry which is preliminary data.</text>
</comment>
<feature type="domain" description="Transposase for insertion sequence element IS21-like C-terminal" evidence="1">
    <location>
        <begin position="65"/>
        <end position="137"/>
    </location>
</feature>
<name>A0A4S2CXR3_9MICO</name>
<organism evidence="2 3">
    <name type="scientific">Microbacterium laevaniformans</name>
    <dbReference type="NCBI Taxonomy" id="36807"/>
    <lineage>
        <taxon>Bacteria</taxon>
        <taxon>Bacillati</taxon>
        <taxon>Actinomycetota</taxon>
        <taxon>Actinomycetes</taxon>
        <taxon>Micrococcales</taxon>
        <taxon>Microbacteriaceae</taxon>
        <taxon>Microbacterium</taxon>
    </lineage>
</organism>